<evidence type="ECO:0000256" key="16">
    <source>
        <dbReference type="SAM" id="SignalP"/>
    </source>
</evidence>
<evidence type="ECO:0000256" key="15">
    <source>
        <dbReference type="PROSITE-ProRule" id="PRU00042"/>
    </source>
</evidence>
<evidence type="ECO:0000256" key="10">
    <source>
        <dbReference type="ARBA" id="ARBA00022843"/>
    </source>
</evidence>
<evidence type="ECO:0000256" key="8">
    <source>
        <dbReference type="ARBA" id="ARBA00022771"/>
    </source>
</evidence>
<proteinExistence type="inferred from homology"/>
<dbReference type="PANTHER" id="PTHR45718:SF4">
    <property type="entry name" value="TRANSCRIPTIONAL ACTIVATOR CUBITUS INTERRUPTUS"/>
    <property type="match status" value="1"/>
</dbReference>
<evidence type="ECO:0000256" key="5">
    <source>
        <dbReference type="ARBA" id="ARBA00022499"/>
    </source>
</evidence>
<dbReference type="InterPro" id="IPR036236">
    <property type="entry name" value="Znf_C2H2_sf"/>
</dbReference>
<dbReference type="PANTHER" id="PTHR45718">
    <property type="entry name" value="TRANSCRIPTIONAL ACTIVATOR CUBITUS INTERRUPTUS"/>
    <property type="match status" value="1"/>
</dbReference>
<dbReference type="PROSITE" id="PS00028">
    <property type="entry name" value="ZINC_FINGER_C2H2_1"/>
    <property type="match status" value="3"/>
</dbReference>
<evidence type="ECO:0000256" key="7">
    <source>
        <dbReference type="ARBA" id="ARBA00022737"/>
    </source>
</evidence>
<evidence type="ECO:0000256" key="4">
    <source>
        <dbReference type="ARBA" id="ARBA00022473"/>
    </source>
</evidence>
<dbReference type="InterPro" id="IPR056436">
    <property type="entry name" value="Znf-C2H2_ZIC1-5/GLI1-3-like"/>
</dbReference>
<feature type="domain" description="C2H2-type" evidence="17">
    <location>
        <begin position="316"/>
        <end position="343"/>
    </location>
</feature>
<feature type="domain" description="C2H2-type" evidence="17">
    <location>
        <begin position="288"/>
        <end position="315"/>
    </location>
</feature>
<keyword evidence="8 15" id="KW-0863">Zinc-finger</keyword>
<dbReference type="GO" id="GO:0000978">
    <property type="term" value="F:RNA polymerase II cis-regulatory region sequence-specific DNA binding"/>
    <property type="evidence" value="ECO:0007669"/>
    <property type="project" value="TreeGrafter"/>
</dbReference>
<dbReference type="Proteomes" id="UP000887581">
    <property type="component" value="Unplaced"/>
</dbReference>
<keyword evidence="5" id="KW-1017">Isopeptide bond</keyword>
<keyword evidence="4" id="KW-0217">Developmental protein</keyword>
<evidence type="ECO:0000256" key="11">
    <source>
        <dbReference type="ARBA" id="ARBA00023015"/>
    </source>
</evidence>
<dbReference type="FunFam" id="3.30.160.60:FF:000041">
    <property type="entry name" value="Zinc finger protein ZIC 1"/>
    <property type="match status" value="1"/>
</dbReference>
<dbReference type="FunFam" id="3.30.160.60:FF:000031">
    <property type="entry name" value="GLI family zinc finger 3"/>
    <property type="match status" value="1"/>
</dbReference>
<keyword evidence="16" id="KW-0732">Signal</keyword>
<keyword evidence="7" id="KW-0677">Repeat</keyword>
<keyword evidence="9" id="KW-0862">Zinc</keyword>
<keyword evidence="6" id="KW-0479">Metal-binding</keyword>
<organism evidence="18 19">
    <name type="scientific">Setaria digitata</name>
    <dbReference type="NCBI Taxonomy" id="48799"/>
    <lineage>
        <taxon>Eukaryota</taxon>
        <taxon>Metazoa</taxon>
        <taxon>Ecdysozoa</taxon>
        <taxon>Nematoda</taxon>
        <taxon>Chromadorea</taxon>
        <taxon>Rhabditida</taxon>
        <taxon>Spirurina</taxon>
        <taxon>Spiruromorpha</taxon>
        <taxon>Filarioidea</taxon>
        <taxon>Setariidae</taxon>
        <taxon>Setaria</taxon>
    </lineage>
</organism>
<keyword evidence="18" id="KW-1185">Reference proteome</keyword>
<dbReference type="Pfam" id="PF23561">
    <property type="entry name" value="zf-C2H2_15"/>
    <property type="match status" value="1"/>
</dbReference>
<comment type="similarity">
    <text evidence="3">Belongs to the GLI C2H2-type zinc-finger protein family.</text>
</comment>
<evidence type="ECO:0000313" key="18">
    <source>
        <dbReference type="Proteomes" id="UP000887581"/>
    </source>
</evidence>
<evidence type="ECO:0000313" key="19">
    <source>
        <dbReference type="WBParaSite" id="sdigi.contig53.g3072.t1"/>
    </source>
</evidence>
<keyword evidence="13" id="KW-0804">Transcription</keyword>
<dbReference type="InterPro" id="IPR013087">
    <property type="entry name" value="Znf_C2H2_type"/>
</dbReference>
<dbReference type="Pfam" id="PF00096">
    <property type="entry name" value="zf-C2H2"/>
    <property type="match status" value="2"/>
</dbReference>
<comment type="similarity">
    <text evidence="2">Belongs to the krueppel C2H2-type zinc-finger protein family.</text>
</comment>
<feature type="domain" description="C2H2-type" evidence="17">
    <location>
        <begin position="344"/>
        <end position="373"/>
    </location>
</feature>
<evidence type="ECO:0000256" key="1">
    <source>
        <dbReference type="ARBA" id="ARBA00004123"/>
    </source>
</evidence>
<evidence type="ECO:0000256" key="3">
    <source>
        <dbReference type="ARBA" id="ARBA00010831"/>
    </source>
</evidence>
<accession>A0A915Q3M0</accession>
<evidence type="ECO:0000256" key="13">
    <source>
        <dbReference type="ARBA" id="ARBA00023163"/>
    </source>
</evidence>
<dbReference type="Gene3D" id="3.30.160.60">
    <property type="entry name" value="Classic Zinc Finger"/>
    <property type="match status" value="4"/>
</dbReference>
<evidence type="ECO:0000256" key="6">
    <source>
        <dbReference type="ARBA" id="ARBA00022723"/>
    </source>
</evidence>
<feature type="domain" description="C2H2-type" evidence="17">
    <location>
        <begin position="374"/>
        <end position="398"/>
    </location>
</feature>
<dbReference type="GO" id="GO:0000981">
    <property type="term" value="F:DNA-binding transcription factor activity, RNA polymerase II-specific"/>
    <property type="evidence" value="ECO:0007669"/>
    <property type="project" value="TreeGrafter"/>
</dbReference>
<dbReference type="InterPro" id="IPR041643">
    <property type="entry name" value="Znf_ZIC"/>
</dbReference>
<protein>
    <submittedName>
        <fullName evidence="19">C2H2-type domain-containing protein</fullName>
    </submittedName>
</protein>
<keyword evidence="12" id="KW-0238">DNA-binding</keyword>
<dbReference type="Pfam" id="PF18366">
    <property type="entry name" value="zf_ZIC"/>
    <property type="match status" value="1"/>
</dbReference>
<feature type="chain" id="PRO_5037815287" evidence="16">
    <location>
        <begin position="20"/>
        <end position="510"/>
    </location>
</feature>
<keyword evidence="11" id="KW-0805">Transcription regulation</keyword>
<evidence type="ECO:0000256" key="9">
    <source>
        <dbReference type="ARBA" id="ARBA00022833"/>
    </source>
</evidence>
<name>A0A915Q3M0_9BILA</name>
<reference evidence="19" key="1">
    <citation type="submission" date="2022-11" db="UniProtKB">
        <authorList>
            <consortium name="WormBaseParasite"/>
        </authorList>
    </citation>
    <scope>IDENTIFICATION</scope>
</reference>
<evidence type="ECO:0000256" key="14">
    <source>
        <dbReference type="ARBA" id="ARBA00023242"/>
    </source>
</evidence>
<dbReference type="GO" id="GO:0140297">
    <property type="term" value="F:DNA-binding transcription factor binding"/>
    <property type="evidence" value="ECO:0007669"/>
    <property type="project" value="UniProtKB-ARBA"/>
</dbReference>
<dbReference type="GO" id="GO:0008270">
    <property type="term" value="F:zinc ion binding"/>
    <property type="evidence" value="ECO:0007669"/>
    <property type="project" value="UniProtKB-KW"/>
</dbReference>
<feature type="signal peptide" evidence="16">
    <location>
        <begin position="1"/>
        <end position="19"/>
    </location>
</feature>
<dbReference type="AlphaFoldDB" id="A0A915Q3M0"/>
<dbReference type="SUPFAM" id="SSF57667">
    <property type="entry name" value="beta-beta-alpha zinc fingers"/>
    <property type="match status" value="2"/>
</dbReference>
<evidence type="ECO:0000259" key="17">
    <source>
        <dbReference type="PROSITE" id="PS50157"/>
    </source>
</evidence>
<keyword evidence="14" id="KW-0539">Nucleus</keyword>
<dbReference type="GO" id="GO:0005634">
    <property type="term" value="C:nucleus"/>
    <property type="evidence" value="ECO:0007669"/>
    <property type="project" value="UniProtKB-SubCell"/>
</dbReference>
<comment type="subcellular location">
    <subcellularLocation>
        <location evidence="1">Nucleus</location>
    </subcellularLocation>
</comment>
<dbReference type="SMART" id="SM00355">
    <property type="entry name" value="ZnF_C2H2"/>
    <property type="match status" value="5"/>
</dbReference>
<dbReference type="PROSITE" id="PS50157">
    <property type="entry name" value="ZINC_FINGER_C2H2_2"/>
    <property type="match status" value="4"/>
</dbReference>
<keyword evidence="10" id="KW-0832">Ubl conjugation</keyword>
<evidence type="ECO:0000256" key="2">
    <source>
        <dbReference type="ARBA" id="ARBA00006991"/>
    </source>
</evidence>
<sequence>MHWLLSSITIVVIGAKGGASNDEHARLPFLPENLIDSSRTRRNYVAECIAPRRVSNRSHDSETPLMLTPGYQPQQHHQPATNCAPDITSPSPTILPPFNVTSHLPIGPAQLPNIPDKEVGNAIIPPNGCNPSNYYQSVVPSQSAFGQQLFIKNENGYGTRGAAFGPDMYFAPETPFMQSPCLLNSVPTSTTADYSCNLIKPDPETLFSHACSSNPFVRPHYPHFPFTMQPMTSSTTGNNYLQNPIQCQWIERNRICGRLFYSIEHIVSHLQHEHVGVSDSAFHICQWKDCSRRGKIFKAKYKLVNHIRVHTGERPFPCTMCSKVFARSENLKIHQRTHTGDKPFTCTHPGCDRKFANSSDRKKHMHVHTNDKPYECKINGCRKSYTHPSSLRKHLKVHCKSGHCLSPDLESGDNDINGTVNASATTFTLPTLSSEQPFQLGPESHHPLFLNPVNQQRFPRFSSNNTATVHGSFVAHNPYQTPNAMMSTNGSFQLPDFNVYTHFPPKMPAP</sequence>
<dbReference type="FunFam" id="3.30.160.60:FF:000617">
    <property type="entry name" value="Zinc finger protein 777"/>
    <property type="match status" value="1"/>
</dbReference>
<dbReference type="WBParaSite" id="sdigi.contig53.g3072.t1">
    <property type="protein sequence ID" value="sdigi.contig53.g3072.t1"/>
    <property type="gene ID" value="sdigi.contig53.g3072"/>
</dbReference>
<dbReference type="InterPro" id="IPR043359">
    <property type="entry name" value="GLI-like"/>
</dbReference>
<evidence type="ECO:0000256" key="12">
    <source>
        <dbReference type="ARBA" id="ARBA00023125"/>
    </source>
</evidence>